<evidence type="ECO:0000256" key="2">
    <source>
        <dbReference type="SAM" id="SignalP"/>
    </source>
</evidence>
<evidence type="ECO:0000256" key="1">
    <source>
        <dbReference type="SAM" id="MobiDB-lite"/>
    </source>
</evidence>
<dbReference type="RefSeq" id="WP_146658846.1">
    <property type="nucleotide sequence ID" value="NZ_CP019791.1"/>
</dbReference>
<name>A0A1U9NGB9_9BACT</name>
<feature type="domain" description="Ice-binding protein C-terminal" evidence="3">
    <location>
        <begin position="148"/>
        <end position="169"/>
    </location>
</feature>
<evidence type="ECO:0000313" key="4">
    <source>
        <dbReference type="EMBL" id="AQT66973.1"/>
    </source>
</evidence>
<feature type="signal peptide" evidence="2">
    <location>
        <begin position="1"/>
        <end position="21"/>
    </location>
</feature>
<dbReference type="AlphaFoldDB" id="A0A1U9NGB9"/>
<dbReference type="KEGG" id="alus:STSP2_00111"/>
<feature type="region of interest" description="Disordered" evidence="1">
    <location>
        <begin position="63"/>
        <end position="83"/>
    </location>
</feature>
<accession>A0A1U9NGB9</accession>
<organism evidence="4 5">
    <name type="scientific">Anaerohalosphaera lusitana</name>
    <dbReference type="NCBI Taxonomy" id="1936003"/>
    <lineage>
        <taxon>Bacteria</taxon>
        <taxon>Pseudomonadati</taxon>
        <taxon>Planctomycetota</taxon>
        <taxon>Phycisphaerae</taxon>
        <taxon>Sedimentisphaerales</taxon>
        <taxon>Anaerohalosphaeraceae</taxon>
        <taxon>Anaerohalosphaera</taxon>
    </lineage>
</organism>
<gene>
    <name evidence="4" type="ORF">STSP2_00111</name>
</gene>
<dbReference type="Pfam" id="PF07589">
    <property type="entry name" value="PEP-CTERM"/>
    <property type="match status" value="1"/>
</dbReference>
<sequence precursor="true">MRINILLSVMALLAFAGTAAAGPYFDLGPQKADVSLSLDEVPPVAEPLPRADEYVFVPRMAEDPNTTGAVNENSQSTSDTTQTVADLSVPESLFQEFDDADATGEATAGGSNLVPSTGFYPGRGISPASGGTPIYFGGDDDDPFYPVIPEPATIALLGIGMLGMSATRKCKVR</sequence>
<dbReference type="EMBL" id="CP019791">
    <property type="protein sequence ID" value="AQT66973.1"/>
    <property type="molecule type" value="Genomic_DNA"/>
</dbReference>
<evidence type="ECO:0000313" key="5">
    <source>
        <dbReference type="Proteomes" id="UP000189674"/>
    </source>
</evidence>
<keyword evidence="5" id="KW-1185">Reference proteome</keyword>
<evidence type="ECO:0000259" key="3">
    <source>
        <dbReference type="Pfam" id="PF07589"/>
    </source>
</evidence>
<proteinExistence type="predicted"/>
<protein>
    <recommendedName>
        <fullName evidence="3">Ice-binding protein C-terminal domain-containing protein</fullName>
    </recommendedName>
</protein>
<feature type="chain" id="PRO_5012391823" description="Ice-binding protein C-terminal domain-containing protein" evidence="2">
    <location>
        <begin position="22"/>
        <end position="173"/>
    </location>
</feature>
<keyword evidence="2" id="KW-0732">Signal</keyword>
<reference evidence="5" key="1">
    <citation type="submission" date="2017-02" db="EMBL/GenBank/DDBJ databases">
        <title>Comparative genomics and description of representatives of a novel lineage of planctomycetes thriving in anoxic sediments.</title>
        <authorList>
            <person name="Spring S."/>
            <person name="Bunk B."/>
            <person name="Sproer C."/>
        </authorList>
    </citation>
    <scope>NUCLEOTIDE SEQUENCE [LARGE SCALE GENOMIC DNA]</scope>
    <source>
        <strain evidence="5">ST-NAGAB-D1</strain>
    </source>
</reference>
<dbReference type="Proteomes" id="UP000189674">
    <property type="component" value="Chromosome"/>
</dbReference>
<dbReference type="NCBIfam" id="TIGR02595">
    <property type="entry name" value="PEP_CTERM"/>
    <property type="match status" value="1"/>
</dbReference>
<feature type="compositionally biased region" description="Polar residues" evidence="1">
    <location>
        <begin position="64"/>
        <end position="83"/>
    </location>
</feature>
<dbReference type="InterPro" id="IPR013424">
    <property type="entry name" value="Ice-binding_C"/>
</dbReference>